<protein>
    <submittedName>
        <fullName evidence="3 4">POM121-like protein 12</fullName>
    </submittedName>
</protein>
<organism evidence="2 5">
    <name type="scientific">Vicugna pacos</name>
    <name type="common">Alpaca</name>
    <name type="synonym">Lama pacos</name>
    <dbReference type="NCBI Taxonomy" id="30538"/>
    <lineage>
        <taxon>Eukaryota</taxon>
        <taxon>Metazoa</taxon>
        <taxon>Chordata</taxon>
        <taxon>Craniata</taxon>
        <taxon>Vertebrata</taxon>
        <taxon>Euteleostomi</taxon>
        <taxon>Mammalia</taxon>
        <taxon>Eutheria</taxon>
        <taxon>Laurasiatheria</taxon>
        <taxon>Artiodactyla</taxon>
        <taxon>Tylopoda</taxon>
        <taxon>Camelidae</taxon>
        <taxon>Vicugna</taxon>
    </lineage>
</organism>
<evidence type="ECO:0000256" key="1">
    <source>
        <dbReference type="SAM" id="MobiDB-lite"/>
    </source>
</evidence>
<dbReference type="RefSeq" id="XP_072812855.1">
    <property type="nucleotide sequence ID" value="XM_072956754.1"/>
</dbReference>
<proteinExistence type="predicted"/>
<evidence type="ECO:0000313" key="5">
    <source>
        <dbReference type="RefSeq" id="XP_072812855.1"/>
    </source>
</evidence>
<reference evidence="3 4" key="1">
    <citation type="submission" date="2025-05" db="UniProtKB">
        <authorList>
            <consortium name="RefSeq"/>
        </authorList>
    </citation>
    <scope>IDENTIFICATION</scope>
</reference>
<dbReference type="Proteomes" id="UP001652581">
    <property type="component" value="Chromosome X"/>
</dbReference>
<sequence>MQSQGTPRPLGPDQARAEVGSWRFPASGSRGAREARMPSGRCISARRTPCPDGLAEPTPCARGLPPKPTVALALCASRLRLRGRAEAEAPRRPRRHRRRRPAIMGIYLSSYLGTAKATQPLPARERRPPRPRPALSTSRLPGADHGPIVCIRLVLSDSSLPAAPPRRRDHDAARQAVLPAAWRRFPSGPPLRTAVGLDLLGRRRSYPWAARNPRRSRSLVTVQIAPPQRRGSIYCCPPAQEQPDPCAKETVLRALSQCKKGKRKFDGPLWFESPDLKSSSQSPERRLSAFQPVWRDGIVRSFVPKTGPLRSSSSQCNRDREEDTDSGLTTPGPLGPTPTPAHLP</sequence>
<dbReference type="GeneID" id="140692052"/>
<evidence type="ECO:0000313" key="2">
    <source>
        <dbReference type="Proteomes" id="UP001652581"/>
    </source>
</evidence>
<dbReference type="RefSeq" id="XP_072812853.1">
    <property type="nucleotide sequence ID" value="XM_072956752.1"/>
</dbReference>
<feature type="compositionally biased region" description="Pro residues" evidence="1">
    <location>
        <begin position="333"/>
        <end position="344"/>
    </location>
</feature>
<gene>
    <name evidence="3 4 5 6" type="primary">POM121L12</name>
</gene>
<feature type="region of interest" description="Disordered" evidence="1">
    <location>
        <begin position="1"/>
        <end position="51"/>
    </location>
</feature>
<evidence type="ECO:0000313" key="4">
    <source>
        <dbReference type="RefSeq" id="XP_072812854.1"/>
    </source>
</evidence>
<feature type="region of interest" description="Disordered" evidence="1">
    <location>
        <begin position="269"/>
        <end position="344"/>
    </location>
</feature>
<dbReference type="RefSeq" id="XP_072812856.1">
    <property type="nucleotide sequence ID" value="XM_072956755.1"/>
</dbReference>
<accession>A0ABM5CW16</accession>
<evidence type="ECO:0000313" key="3">
    <source>
        <dbReference type="RefSeq" id="XP_072812853.1"/>
    </source>
</evidence>
<evidence type="ECO:0000313" key="6">
    <source>
        <dbReference type="RefSeq" id="XP_072812856.1"/>
    </source>
</evidence>
<dbReference type="RefSeq" id="XP_072812854.1">
    <property type="nucleotide sequence ID" value="XM_072956753.1"/>
</dbReference>
<feature type="region of interest" description="Disordered" evidence="1">
    <location>
        <begin position="117"/>
        <end position="141"/>
    </location>
</feature>
<keyword evidence="2" id="KW-1185">Reference proteome</keyword>
<name>A0ABM5CW16_VICPA</name>